<accession>A0ABW5EJ31</accession>
<dbReference type="RefSeq" id="WP_380104767.1">
    <property type="nucleotide sequence ID" value="NZ_JBHSIH010000001.1"/>
</dbReference>
<gene>
    <name evidence="1" type="ORF">ACFSPV_04875</name>
</gene>
<comment type="caution">
    <text evidence="1">The sequence shown here is derived from an EMBL/GenBank/DDBJ whole genome shotgun (WGS) entry which is preliminary data.</text>
</comment>
<reference evidence="2" key="1">
    <citation type="journal article" date="2019" name="Int. J. Syst. Evol. Microbiol.">
        <title>The Global Catalogue of Microorganisms (GCM) 10K type strain sequencing project: providing services to taxonomists for standard genome sequencing and annotation.</title>
        <authorList>
            <consortium name="The Broad Institute Genomics Platform"/>
            <consortium name="The Broad Institute Genome Sequencing Center for Infectious Disease"/>
            <person name="Wu L."/>
            <person name="Ma J."/>
        </authorList>
    </citation>
    <scope>NUCLEOTIDE SEQUENCE [LARGE SCALE GENOMIC DNA]</scope>
    <source>
        <strain evidence="2">CCUG 62793</strain>
    </source>
</reference>
<dbReference type="Proteomes" id="UP001597287">
    <property type="component" value="Unassembled WGS sequence"/>
</dbReference>
<name>A0ABW5EJ31_9BURK</name>
<evidence type="ECO:0000313" key="1">
    <source>
        <dbReference type="EMBL" id="MFD2318026.1"/>
    </source>
</evidence>
<sequence length="73" mass="7525">MSNLYLQLKEILVPGRVQIGKVVAVADGAVTVELPGAGRVRAKGQAAEGASVFVLEGVIQGPAPDLPVYIDVI</sequence>
<organism evidence="1 2">
    <name type="scientific">Delftia deserti</name>
    <dbReference type="NCBI Taxonomy" id="1651218"/>
    <lineage>
        <taxon>Bacteria</taxon>
        <taxon>Pseudomonadati</taxon>
        <taxon>Pseudomonadota</taxon>
        <taxon>Betaproteobacteria</taxon>
        <taxon>Burkholderiales</taxon>
        <taxon>Comamonadaceae</taxon>
        <taxon>Delftia</taxon>
    </lineage>
</organism>
<evidence type="ECO:0000313" key="2">
    <source>
        <dbReference type="Proteomes" id="UP001597287"/>
    </source>
</evidence>
<protein>
    <recommendedName>
        <fullName evidence="3">Flagellum-specific ATP synthase FliI</fullName>
    </recommendedName>
</protein>
<proteinExistence type="predicted"/>
<keyword evidence="2" id="KW-1185">Reference proteome</keyword>
<dbReference type="EMBL" id="JBHUIG010000003">
    <property type="protein sequence ID" value="MFD2318026.1"/>
    <property type="molecule type" value="Genomic_DNA"/>
</dbReference>
<evidence type="ECO:0008006" key="3">
    <source>
        <dbReference type="Google" id="ProtNLM"/>
    </source>
</evidence>